<dbReference type="AlphaFoldDB" id="A0A3M0GQM4"/>
<dbReference type="CDD" id="cd07989">
    <property type="entry name" value="LPLAT_AGPAT-like"/>
    <property type="match status" value="1"/>
</dbReference>
<name>A0A3M0GQM4_9CORY</name>
<dbReference type="OrthoDB" id="9808424at2"/>
<evidence type="ECO:0000313" key="4">
    <source>
        <dbReference type="EMBL" id="MBM0243494.1"/>
    </source>
</evidence>
<evidence type="ECO:0000313" key="6">
    <source>
        <dbReference type="Proteomes" id="UP000270649"/>
    </source>
</evidence>
<keyword evidence="2 5" id="KW-0012">Acyltransferase</keyword>
<dbReference type="Pfam" id="PF01553">
    <property type="entry name" value="Acyltransferase"/>
    <property type="match status" value="1"/>
</dbReference>
<dbReference type="GO" id="GO:0003841">
    <property type="term" value="F:1-acylglycerol-3-phosphate O-acyltransferase activity"/>
    <property type="evidence" value="ECO:0007669"/>
    <property type="project" value="TreeGrafter"/>
</dbReference>
<sequence>MKNKWYWAFKHIFLGPALRVWNRPWSEGMEKIPAEGPAILASNHQAVMDSFFFPLLCPRQITFLAKAEYFTTPGIVGGMQKWFFTSVGQVPIERDHESASQAMLETARKILGRGDLFGIYPEGTRSPDGRVYKGRTGMGRIAMETNQPVYPIAMINSRKANPIGSWIVRPAKVGMRVGDPIYPHDWAREHGMDPQKHETIRAFTDMVMGRLAELSGNPYVDVYAADVKESLKAGHGYPAGAEIKGR</sequence>
<reference evidence="5 6" key="1">
    <citation type="submission" date="2018-10" db="EMBL/GenBank/DDBJ databases">
        <title>Corynebacterium macginleyi genome sequencing and assembly of the type strain and two clinical samples.</title>
        <authorList>
            <person name="Bernier A.-M."/>
            <person name="Bernard K."/>
        </authorList>
    </citation>
    <scope>NUCLEOTIDE SEQUENCE [LARGE SCALE GENOMIC DNA]</scope>
    <source>
        <strain evidence="5 6">NML 120205</strain>
    </source>
</reference>
<reference evidence="4 7" key="2">
    <citation type="submission" date="2021-01" db="EMBL/GenBank/DDBJ databases">
        <title>Complete genome sequences of Corynebacterium macginleyi strains isolated from infectious keratitis.</title>
        <authorList>
            <person name="Sagerfors S."/>
            <person name="Poehlein A."/>
            <person name="Soderquist B."/>
            <person name="Bruggemann H."/>
        </authorList>
    </citation>
    <scope>NUCLEOTIDE SEQUENCE [LARGE SCALE GENOMIC DNA]</scope>
    <source>
        <strain evidence="4 7">12T220</strain>
    </source>
</reference>
<dbReference type="EMBL" id="JAACBX020000001">
    <property type="protein sequence ID" value="MBM0243494.1"/>
    <property type="molecule type" value="Genomic_DNA"/>
</dbReference>
<keyword evidence="1 5" id="KW-0808">Transferase</keyword>
<evidence type="ECO:0000313" key="5">
    <source>
        <dbReference type="EMBL" id="RMB56997.1"/>
    </source>
</evidence>
<dbReference type="InterPro" id="IPR002123">
    <property type="entry name" value="Plipid/glycerol_acylTrfase"/>
</dbReference>
<keyword evidence="7" id="KW-1185">Reference proteome</keyword>
<dbReference type="SUPFAM" id="SSF69593">
    <property type="entry name" value="Glycerol-3-phosphate (1)-acyltransferase"/>
    <property type="match status" value="1"/>
</dbReference>
<dbReference type="GO" id="GO:0006654">
    <property type="term" value="P:phosphatidic acid biosynthetic process"/>
    <property type="evidence" value="ECO:0007669"/>
    <property type="project" value="TreeGrafter"/>
</dbReference>
<protein>
    <submittedName>
        <fullName evidence="5">1-acyl-sn-glycerol-3-phosphate acyltransferase</fullName>
    </submittedName>
</protein>
<evidence type="ECO:0000259" key="3">
    <source>
        <dbReference type="SMART" id="SM00563"/>
    </source>
</evidence>
<evidence type="ECO:0000313" key="7">
    <source>
        <dbReference type="Proteomes" id="UP001518680"/>
    </source>
</evidence>
<dbReference type="Proteomes" id="UP001518680">
    <property type="component" value="Unassembled WGS sequence"/>
</dbReference>
<comment type="caution">
    <text evidence="5">The sequence shown here is derived from an EMBL/GenBank/DDBJ whole genome shotgun (WGS) entry which is preliminary data.</text>
</comment>
<dbReference type="EMBL" id="REGC01000017">
    <property type="protein sequence ID" value="RMB56997.1"/>
    <property type="molecule type" value="Genomic_DNA"/>
</dbReference>
<dbReference type="RefSeq" id="WP_121911363.1">
    <property type="nucleotide sequence ID" value="NZ_CP068291.1"/>
</dbReference>
<evidence type="ECO:0000256" key="2">
    <source>
        <dbReference type="ARBA" id="ARBA00023315"/>
    </source>
</evidence>
<evidence type="ECO:0000256" key="1">
    <source>
        <dbReference type="ARBA" id="ARBA00022679"/>
    </source>
</evidence>
<dbReference type="GO" id="GO:0005886">
    <property type="term" value="C:plasma membrane"/>
    <property type="evidence" value="ECO:0007669"/>
    <property type="project" value="TreeGrafter"/>
</dbReference>
<gene>
    <name evidence="5" type="ORF">D9543_10110</name>
    <name evidence="4" type="ORF">GWO63_004235</name>
</gene>
<dbReference type="SMART" id="SM00563">
    <property type="entry name" value="PlsC"/>
    <property type="match status" value="1"/>
</dbReference>
<dbReference type="Proteomes" id="UP000270649">
    <property type="component" value="Unassembled WGS sequence"/>
</dbReference>
<dbReference type="PANTHER" id="PTHR10434">
    <property type="entry name" value="1-ACYL-SN-GLYCEROL-3-PHOSPHATE ACYLTRANSFERASE"/>
    <property type="match status" value="1"/>
</dbReference>
<dbReference type="PANTHER" id="PTHR10434:SF11">
    <property type="entry name" value="1-ACYL-SN-GLYCEROL-3-PHOSPHATE ACYLTRANSFERASE"/>
    <property type="match status" value="1"/>
</dbReference>
<organism evidence="5 6">
    <name type="scientific">Corynebacterium macginleyi</name>
    <dbReference type="NCBI Taxonomy" id="38290"/>
    <lineage>
        <taxon>Bacteria</taxon>
        <taxon>Bacillati</taxon>
        <taxon>Actinomycetota</taxon>
        <taxon>Actinomycetes</taxon>
        <taxon>Mycobacteriales</taxon>
        <taxon>Corynebacteriaceae</taxon>
        <taxon>Corynebacterium</taxon>
    </lineage>
</organism>
<dbReference type="GeneID" id="92745770"/>
<proteinExistence type="predicted"/>
<accession>A0A3M0GQM4</accession>
<feature type="domain" description="Phospholipid/glycerol acyltransferase" evidence="3">
    <location>
        <begin position="38"/>
        <end position="157"/>
    </location>
</feature>